<protein>
    <submittedName>
        <fullName evidence="2">Uncharacterized protein</fullName>
    </submittedName>
</protein>
<organism evidence="2 3">
    <name type="scientific">Acorus calamus</name>
    <name type="common">Sweet flag</name>
    <dbReference type="NCBI Taxonomy" id="4465"/>
    <lineage>
        <taxon>Eukaryota</taxon>
        <taxon>Viridiplantae</taxon>
        <taxon>Streptophyta</taxon>
        <taxon>Embryophyta</taxon>
        <taxon>Tracheophyta</taxon>
        <taxon>Spermatophyta</taxon>
        <taxon>Magnoliopsida</taxon>
        <taxon>Liliopsida</taxon>
        <taxon>Acoraceae</taxon>
        <taxon>Acorus</taxon>
    </lineage>
</organism>
<name>A0AAV9EXF3_ACOCL</name>
<evidence type="ECO:0000313" key="3">
    <source>
        <dbReference type="Proteomes" id="UP001180020"/>
    </source>
</evidence>
<comment type="caution">
    <text evidence="2">The sequence shown here is derived from an EMBL/GenBank/DDBJ whole genome shotgun (WGS) entry which is preliminary data.</text>
</comment>
<sequence length="147" mass="16346">MARDGRRKGSSSDSIKVAGDGRREGNNKNPKTKQRPIDGWPLYSSNKSKQFEYIRMVPSTGRRSRIKVTLGITGRFSPRDHIDGKSSSDPSPLDLTCTNEAKVQKDEGLGSSVDEGSGRKRFVEGLASNFYATNTYDQVAWWAMLRS</sequence>
<keyword evidence="3" id="KW-1185">Reference proteome</keyword>
<dbReference type="EMBL" id="JAUJYO010000005">
    <property type="protein sequence ID" value="KAK1317639.1"/>
    <property type="molecule type" value="Genomic_DNA"/>
</dbReference>
<dbReference type="AlphaFoldDB" id="A0AAV9EXF3"/>
<feature type="region of interest" description="Disordered" evidence="1">
    <location>
        <begin position="1"/>
        <end position="44"/>
    </location>
</feature>
<dbReference type="Proteomes" id="UP001180020">
    <property type="component" value="Unassembled WGS sequence"/>
</dbReference>
<evidence type="ECO:0000313" key="2">
    <source>
        <dbReference type="EMBL" id="KAK1317639.1"/>
    </source>
</evidence>
<evidence type="ECO:0000256" key="1">
    <source>
        <dbReference type="SAM" id="MobiDB-lite"/>
    </source>
</evidence>
<reference evidence="2" key="2">
    <citation type="submission" date="2023-06" db="EMBL/GenBank/DDBJ databases">
        <authorList>
            <person name="Ma L."/>
            <person name="Liu K.-W."/>
            <person name="Li Z."/>
            <person name="Hsiao Y.-Y."/>
            <person name="Qi Y."/>
            <person name="Fu T."/>
            <person name="Tang G."/>
            <person name="Zhang D."/>
            <person name="Sun W.-H."/>
            <person name="Liu D.-K."/>
            <person name="Li Y."/>
            <person name="Chen G.-Z."/>
            <person name="Liu X.-D."/>
            <person name="Liao X.-Y."/>
            <person name="Jiang Y.-T."/>
            <person name="Yu X."/>
            <person name="Hao Y."/>
            <person name="Huang J."/>
            <person name="Zhao X.-W."/>
            <person name="Ke S."/>
            <person name="Chen Y.-Y."/>
            <person name="Wu W.-L."/>
            <person name="Hsu J.-L."/>
            <person name="Lin Y.-F."/>
            <person name="Huang M.-D."/>
            <person name="Li C.-Y."/>
            <person name="Huang L."/>
            <person name="Wang Z.-W."/>
            <person name="Zhao X."/>
            <person name="Zhong W.-Y."/>
            <person name="Peng D.-H."/>
            <person name="Ahmad S."/>
            <person name="Lan S."/>
            <person name="Zhang J.-S."/>
            <person name="Tsai W.-C."/>
            <person name="Van De Peer Y."/>
            <person name="Liu Z.-J."/>
        </authorList>
    </citation>
    <scope>NUCLEOTIDE SEQUENCE</scope>
    <source>
        <strain evidence="2">CP</strain>
        <tissue evidence="2">Leaves</tissue>
    </source>
</reference>
<accession>A0AAV9EXF3</accession>
<gene>
    <name evidence="2" type="ORF">QJS10_CPA05g00036</name>
</gene>
<feature type="region of interest" description="Disordered" evidence="1">
    <location>
        <begin position="75"/>
        <end position="94"/>
    </location>
</feature>
<reference evidence="2" key="1">
    <citation type="journal article" date="2023" name="Nat. Commun.">
        <title>Diploid and tetraploid genomes of Acorus and the evolution of monocots.</title>
        <authorList>
            <person name="Ma L."/>
            <person name="Liu K.W."/>
            <person name="Li Z."/>
            <person name="Hsiao Y.Y."/>
            <person name="Qi Y."/>
            <person name="Fu T."/>
            <person name="Tang G.D."/>
            <person name="Zhang D."/>
            <person name="Sun W.H."/>
            <person name="Liu D.K."/>
            <person name="Li Y."/>
            <person name="Chen G.Z."/>
            <person name="Liu X.D."/>
            <person name="Liao X.Y."/>
            <person name="Jiang Y.T."/>
            <person name="Yu X."/>
            <person name="Hao Y."/>
            <person name="Huang J."/>
            <person name="Zhao X.W."/>
            <person name="Ke S."/>
            <person name="Chen Y.Y."/>
            <person name="Wu W.L."/>
            <person name="Hsu J.L."/>
            <person name="Lin Y.F."/>
            <person name="Huang M.D."/>
            <person name="Li C.Y."/>
            <person name="Huang L."/>
            <person name="Wang Z.W."/>
            <person name="Zhao X."/>
            <person name="Zhong W.Y."/>
            <person name="Peng D.H."/>
            <person name="Ahmad S."/>
            <person name="Lan S."/>
            <person name="Zhang J.S."/>
            <person name="Tsai W.C."/>
            <person name="Van de Peer Y."/>
            <person name="Liu Z.J."/>
        </authorList>
    </citation>
    <scope>NUCLEOTIDE SEQUENCE</scope>
    <source>
        <strain evidence="2">CP</strain>
    </source>
</reference>
<feature type="compositionally biased region" description="Basic and acidic residues" evidence="1">
    <location>
        <begin position="77"/>
        <end position="86"/>
    </location>
</feature>
<proteinExistence type="predicted"/>